<dbReference type="InterPro" id="IPR038724">
    <property type="entry name" value="RepA"/>
</dbReference>
<feature type="domain" description="DNA primase/polymerase bifunctional N-terminal" evidence="3">
    <location>
        <begin position="35"/>
        <end position="215"/>
    </location>
</feature>
<dbReference type="Pfam" id="PF13481">
    <property type="entry name" value="AAA_25"/>
    <property type="match status" value="1"/>
</dbReference>
<dbReference type="CDD" id="cd01125">
    <property type="entry name" value="RepA_RSF1010_like"/>
    <property type="match status" value="1"/>
</dbReference>
<dbReference type="SUPFAM" id="SSF52540">
    <property type="entry name" value="P-loop containing nucleoside triphosphate hydrolases"/>
    <property type="match status" value="1"/>
</dbReference>
<dbReference type="SMART" id="SM00382">
    <property type="entry name" value="AAA"/>
    <property type="match status" value="1"/>
</dbReference>
<evidence type="ECO:0000256" key="1">
    <source>
        <dbReference type="SAM" id="MobiDB-lite"/>
    </source>
</evidence>
<dbReference type="Proteomes" id="UP001181622">
    <property type="component" value="Unassembled WGS sequence"/>
</dbReference>
<evidence type="ECO:0000313" key="4">
    <source>
        <dbReference type="EMBL" id="MDR4305655.1"/>
    </source>
</evidence>
<dbReference type="InterPro" id="IPR015330">
    <property type="entry name" value="DNA_primase/pol_bifunc_N"/>
</dbReference>
<dbReference type="SMART" id="SM00943">
    <property type="entry name" value="Prim-Pol"/>
    <property type="match status" value="1"/>
</dbReference>
<dbReference type="Gene3D" id="3.40.50.300">
    <property type="entry name" value="P-loop containing nucleotide triphosphate hydrolases"/>
    <property type="match status" value="1"/>
</dbReference>
<comment type="caution">
    <text evidence="4">The sequence shown here is derived from an EMBL/GenBank/DDBJ whole genome shotgun (WGS) entry which is preliminary data.</text>
</comment>
<proteinExistence type="predicted"/>
<evidence type="ECO:0000313" key="5">
    <source>
        <dbReference type="Proteomes" id="UP001181622"/>
    </source>
</evidence>
<gene>
    <name evidence="4" type="ORF">IHQ68_03335</name>
</gene>
<name>A0ABU1DC07_9HYPH</name>
<dbReference type="RefSeq" id="WP_309388832.1">
    <property type="nucleotide sequence ID" value="NZ_JADBEO010000005.1"/>
</dbReference>
<feature type="region of interest" description="Disordered" evidence="1">
    <location>
        <begin position="722"/>
        <end position="749"/>
    </location>
</feature>
<reference evidence="4" key="1">
    <citation type="submission" date="2020-10" db="EMBL/GenBank/DDBJ databases">
        <authorList>
            <person name="Abbas A."/>
            <person name="Razzaq R."/>
            <person name="Waqas M."/>
            <person name="Abbas N."/>
            <person name="Nielsen T.K."/>
            <person name="Hansen L.H."/>
            <person name="Hussain S."/>
            <person name="Shahid M."/>
        </authorList>
    </citation>
    <scope>NUCLEOTIDE SEQUENCE</scope>
    <source>
        <strain evidence="4">S14</strain>
    </source>
</reference>
<organism evidence="4 5">
    <name type="scientific">Chelatococcus sambhunathii</name>
    <dbReference type="NCBI Taxonomy" id="363953"/>
    <lineage>
        <taxon>Bacteria</taxon>
        <taxon>Pseudomonadati</taxon>
        <taxon>Pseudomonadota</taxon>
        <taxon>Alphaproteobacteria</taxon>
        <taxon>Hyphomicrobiales</taxon>
        <taxon>Chelatococcaceae</taxon>
        <taxon>Chelatococcus</taxon>
    </lineage>
</organism>
<feature type="domain" description="AAA+ ATPase" evidence="2">
    <location>
        <begin position="401"/>
        <end position="575"/>
    </location>
</feature>
<protein>
    <submittedName>
        <fullName evidence="4">AAA family ATPase</fullName>
    </submittedName>
</protein>
<dbReference type="InterPro" id="IPR014819">
    <property type="entry name" value="PriCT_2"/>
</dbReference>
<dbReference type="EMBL" id="JADBEO010000005">
    <property type="protein sequence ID" value="MDR4305655.1"/>
    <property type="molecule type" value="Genomic_DNA"/>
</dbReference>
<dbReference type="InterPro" id="IPR003593">
    <property type="entry name" value="AAA+_ATPase"/>
</dbReference>
<keyword evidence="5" id="KW-1185">Reference proteome</keyword>
<sequence>MVAENIRLADRESQSANGVKEWLIGSATVGRHSTFQFFFDGGYDGLVPVIPASAGIRAAGKCPGLKGRDGWYPVKVTTLATTPQTIAAWTEMGAGVGIRCDKDVIAIDIDTLSGGHAERAHQLAVQLLGPSWPRIGRAPKVLLPYRVKEELAYRQYRFEDGVKHDAPGLIELLAGPTRWFVADNVHPKTGKPYHWPQGVPPKAELTEITRAQLDAYFAAITAEFKAAKGSSGSTVDRSKVNQETLKGDPALIREAMEALPNDASEFRYPEWSRVAAALRGACQDFPDLGRDLFEEWSDKVDPSAFGRDSEPQDPGRIYDSFTPPFGLGAGYLYALAETHSGGKFSRAEAWFDHEAAAAAELSQVPSGEDAANRFRFETMDDLAVAALHDGPIPLIKGFLDQGAMSVLYGESNVGKTFVALDIACHIALGKGWGGLKVTQGAVVYVAAEGGRGVAKRVAALCAKLGHSPNFIVLRLSVDLLHEGADLQPLIAAIKALGRPVSLVVIDTLSRAMAGGDENASTDMGAMVKNLDAIRQATSAHLMVVHHSGKDRAKGARGHSLLRAATDTEIEVSEGKFRATKQRDLDRNVSFAFGLEPITLGVDSDGDPISSCTVRLLPPNDEAAAGSAVDSERQRRVALAALRSLDGKSRAKQNDLMGRLVEELAKVGALGGASSPTVRKTLFEALGASGAEVEDDGLTFRLFFEKDGQHEKAPYVLTALRVPTDGGQESSDIQGDAGKLESSENAELFS</sequence>
<dbReference type="InterPro" id="IPR027417">
    <property type="entry name" value="P-loop_NTPase"/>
</dbReference>
<dbReference type="Pfam" id="PF08707">
    <property type="entry name" value="PriCT_2"/>
    <property type="match status" value="1"/>
</dbReference>
<evidence type="ECO:0000259" key="3">
    <source>
        <dbReference type="SMART" id="SM00943"/>
    </source>
</evidence>
<evidence type="ECO:0000259" key="2">
    <source>
        <dbReference type="SMART" id="SM00382"/>
    </source>
</evidence>
<accession>A0ABU1DC07</accession>